<feature type="compositionally biased region" description="Acidic residues" evidence="1">
    <location>
        <begin position="116"/>
        <end position="125"/>
    </location>
</feature>
<feature type="domain" description="Trypsin-co-occurring" evidence="2">
    <location>
        <begin position="7"/>
        <end position="104"/>
    </location>
</feature>
<dbReference type="EMBL" id="BAAAHH010000045">
    <property type="protein sequence ID" value="GAA0966612.1"/>
    <property type="molecule type" value="Genomic_DNA"/>
</dbReference>
<comment type="caution">
    <text evidence="3">The sequence shown here is derived from an EMBL/GenBank/DDBJ whole genome shotgun (WGS) entry which is preliminary data.</text>
</comment>
<evidence type="ECO:0000256" key="1">
    <source>
        <dbReference type="SAM" id="MobiDB-lite"/>
    </source>
</evidence>
<dbReference type="InterPro" id="IPR045794">
    <property type="entry name" value="Trypco1"/>
</dbReference>
<keyword evidence="4" id="KW-1185">Reference proteome</keyword>
<evidence type="ECO:0000313" key="4">
    <source>
        <dbReference type="Proteomes" id="UP001500665"/>
    </source>
</evidence>
<sequence>MPFLLEIPLANGETVLVDVTGQVEGVVPVGRGRDVVGRLPEAFSTGLDRMQAFADEVLVRMRDTVQPPDVLAVEFGLKMSAKAGVVIAESTADAHIKVIAEWHRDSSRRRARREEDDAEEAENAG</sequence>
<proteinExistence type="predicted"/>
<feature type="region of interest" description="Disordered" evidence="1">
    <location>
        <begin position="106"/>
        <end position="125"/>
    </location>
</feature>
<reference evidence="4" key="1">
    <citation type="journal article" date="2019" name="Int. J. Syst. Evol. Microbiol.">
        <title>The Global Catalogue of Microorganisms (GCM) 10K type strain sequencing project: providing services to taxonomists for standard genome sequencing and annotation.</title>
        <authorList>
            <consortium name="The Broad Institute Genomics Platform"/>
            <consortium name="The Broad Institute Genome Sequencing Center for Infectious Disease"/>
            <person name="Wu L."/>
            <person name="Ma J."/>
        </authorList>
    </citation>
    <scope>NUCLEOTIDE SEQUENCE [LARGE SCALE GENOMIC DNA]</scope>
    <source>
        <strain evidence="4">JCM 10696</strain>
    </source>
</reference>
<dbReference type="NCBIfam" id="NF041216">
    <property type="entry name" value="CU044_2847_fam"/>
    <property type="match status" value="1"/>
</dbReference>
<evidence type="ECO:0000259" key="2">
    <source>
        <dbReference type="Pfam" id="PF19493"/>
    </source>
</evidence>
<organism evidence="3 4">
    <name type="scientific">Actinocorallia libanotica</name>
    <dbReference type="NCBI Taxonomy" id="46162"/>
    <lineage>
        <taxon>Bacteria</taxon>
        <taxon>Bacillati</taxon>
        <taxon>Actinomycetota</taxon>
        <taxon>Actinomycetes</taxon>
        <taxon>Streptosporangiales</taxon>
        <taxon>Thermomonosporaceae</taxon>
        <taxon>Actinocorallia</taxon>
    </lineage>
</organism>
<evidence type="ECO:0000313" key="3">
    <source>
        <dbReference type="EMBL" id="GAA0966612.1"/>
    </source>
</evidence>
<dbReference type="Pfam" id="PF19493">
    <property type="entry name" value="Trypco1"/>
    <property type="match status" value="1"/>
</dbReference>
<accession>A0ABP4CG72</accession>
<gene>
    <name evidence="3" type="ORF">GCM10009550_69260</name>
</gene>
<dbReference type="RefSeq" id="WP_344246190.1">
    <property type="nucleotide sequence ID" value="NZ_BAAAHH010000045.1"/>
</dbReference>
<dbReference type="Proteomes" id="UP001500665">
    <property type="component" value="Unassembled WGS sequence"/>
</dbReference>
<name>A0ABP4CG72_9ACTN</name>
<protein>
    <recommendedName>
        <fullName evidence="2">Trypsin-co-occurring domain-containing protein</fullName>
    </recommendedName>
</protein>